<dbReference type="AlphaFoldDB" id="A0A8K0UUG7"/>
<feature type="compositionally biased region" description="Polar residues" evidence="1">
    <location>
        <begin position="163"/>
        <end position="174"/>
    </location>
</feature>
<gene>
    <name evidence="2" type="ORF">BXZ70DRAFT_738215</name>
</gene>
<protein>
    <submittedName>
        <fullName evidence="2">Uncharacterized protein</fullName>
    </submittedName>
</protein>
<keyword evidence="3" id="KW-1185">Reference proteome</keyword>
<accession>A0A8K0UUG7</accession>
<dbReference type="EMBL" id="JAEVFJ010000007">
    <property type="protein sequence ID" value="KAH8103545.1"/>
    <property type="molecule type" value="Genomic_DNA"/>
</dbReference>
<proteinExistence type="predicted"/>
<evidence type="ECO:0000313" key="2">
    <source>
        <dbReference type="EMBL" id="KAH8103545.1"/>
    </source>
</evidence>
<reference evidence="2" key="1">
    <citation type="journal article" date="2021" name="New Phytol.">
        <title>Evolutionary innovations through gain and loss of genes in the ectomycorrhizal Boletales.</title>
        <authorList>
            <person name="Wu G."/>
            <person name="Miyauchi S."/>
            <person name="Morin E."/>
            <person name="Kuo A."/>
            <person name="Drula E."/>
            <person name="Varga T."/>
            <person name="Kohler A."/>
            <person name="Feng B."/>
            <person name="Cao Y."/>
            <person name="Lipzen A."/>
            <person name="Daum C."/>
            <person name="Hundley H."/>
            <person name="Pangilinan J."/>
            <person name="Johnson J."/>
            <person name="Barry K."/>
            <person name="LaButti K."/>
            <person name="Ng V."/>
            <person name="Ahrendt S."/>
            <person name="Min B."/>
            <person name="Choi I.G."/>
            <person name="Park H."/>
            <person name="Plett J.M."/>
            <person name="Magnuson J."/>
            <person name="Spatafora J.W."/>
            <person name="Nagy L.G."/>
            <person name="Henrissat B."/>
            <person name="Grigoriev I.V."/>
            <person name="Yang Z.L."/>
            <person name="Xu J."/>
            <person name="Martin F.M."/>
        </authorList>
    </citation>
    <scope>NUCLEOTIDE SEQUENCE</scope>
    <source>
        <strain evidence="2">KKN 215</strain>
    </source>
</reference>
<comment type="caution">
    <text evidence="2">The sequence shown here is derived from an EMBL/GenBank/DDBJ whole genome shotgun (WGS) entry which is preliminary data.</text>
</comment>
<organism evidence="2 3">
    <name type="scientific">Cristinia sonorae</name>
    <dbReference type="NCBI Taxonomy" id="1940300"/>
    <lineage>
        <taxon>Eukaryota</taxon>
        <taxon>Fungi</taxon>
        <taxon>Dikarya</taxon>
        <taxon>Basidiomycota</taxon>
        <taxon>Agaricomycotina</taxon>
        <taxon>Agaricomycetes</taxon>
        <taxon>Agaricomycetidae</taxon>
        <taxon>Agaricales</taxon>
        <taxon>Pleurotineae</taxon>
        <taxon>Stephanosporaceae</taxon>
        <taxon>Cristinia</taxon>
    </lineage>
</organism>
<dbReference type="Proteomes" id="UP000813824">
    <property type="component" value="Unassembled WGS sequence"/>
</dbReference>
<dbReference type="OrthoDB" id="3262282at2759"/>
<name>A0A8K0UUG7_9AGAR</name>
<feature type="region of interest" description="Disordered" evidence="1">
    <location>
        <begin position="158"/>
        <end position="178"/>
    </location>
</feature>
<evidence type="ECO:0000256" key="1">
    <source>
        <dbReference type="SAM" id="MobiDB-lite"/>
    </source>
</evidence>
<evidence type="ECO:0000313" key="3">
    <source>
        <dbReference type="Proteomes" id="UP000813824"/>
    </source>
</evidence>
<sequence length="270" mass="30051">MVSNHLRPKLYIDTDMASYSIFAQDAMTKTADLHAPPNTPVITQMGSITTNDVASRDSLDSLYSNSPLIFGNSLPWAIASLELEHRLSAEAEDAYDVNTSDDSTDSTSTSPTSLLNEELYSVYEVEKFIRPTHITTRALIRPLGKKSAPGPFSFLRSAPTPVAQPNTPATSRPTSPIPRPVSPLVGALKALKLITDAMVFEEDLDFYEHRWAMEQAGKARVEIGVRRQVTVTVQYTVQEGHGEEQEDEVVYPRRRLPNFFEQVKVSARRL</sequence>